<dbReference type="Proteomes" id="UP000585507">
    <property type="component" value="Unassembled WGS sequence"/>
</dbReference>
<reference evidence="2 3" key="1">
    <citation type="submission" date="2020-08" db="EMBL/GenBank/DDBJ databases">
        <title>Genomic Encyclopedia of Type Strains, Phase IV (KMG-V): Genome sequencing to study the core and pangenomes of soil and plant-associated prokaryotes.</title>
        <authorList>
            <person name="Whitman W."/>
        </authorList>
    </citation>
    <scope>NUCLEOTIDE SEQUENCE [LARGE SCALE GENOMIC DNA]</scope>
    <source>
        <strain evidence="2 3">SEMIA 4084</strain>
    </source>
</reference>
<name>A0A7W8XBA7_9HYPH</name>
<evidence type="ECO:0000313" key="3">
    <source>
        <dbReference type="Proteomes" id="UP000585507"/>
    </source>
</evidence>
<feature type="signal peptide" evidence="1">
    <location>
        <begin position="1"/>
        <end position="21"/>
    </location>
</feature>
<evidence type="ECO:0000313" key="2">
    <source>
        <dbReference type="EMBL" id="MBB5538577.1"/>
    </source>
</evidence>
<dbReference type="EMBL" id="JACHBK010000014">
    <property type="protein sequence ID" value="MBB5538577.1"/>
    <property type="molecule type" value="Genomic_DNA"/>
</dbReference>
<feature type="chain" id="PRO_5031066495" description="Alpha/beta hydrolase" evidence="1">
    <location>
        <begin position="22"/>
        <end position="249"/>
    </location>
</feature>
<protein>
    <recommendedName>
        <fullName evidence="4">Alpha/beta hydrolase</fullName>
    </recommendedName>
</protein>
<sequence>MKICKSCAFYLALAINLSCLAADRSRAEEETRHSVSNGKTVYLGGVANILVQVENPKGSLLLLAGGSQRLNVGADGTFTDQALSAIIRNRDAFAANGFNILLVDKETSLRESVEYMAGLKRPVTIVALSNATRRTAKALAQGAIPDKVVLASGELNSRSGPLDGVADILHDPALLPPTLVIHHRKDGCRVTNPAGVAPFQAWARDRVRKVTWIDGGTEGTGGCASLGYHGFGGRDAELVSEVVDFAAGE</sequence>
<dbReference type="RefSeq" id="WP_154663370.1">
    <property type="nucleotide sequence ID" value="NZ_JACHBK010000014.1"/>
</dbReference>
<keyword evidence="3" id="KW-1185">Reference proteome</keyword>
<organism evidence="2 3">
    <name type="scientific">Rhizobium giardinii</name>
    <dbReference type="NCBI Taxonomy" id="56731"/>
    <lineage>
        <taxon>Bacteria</taxon>
        <taxon>Pseudomonadati</taxon>
        <taxon>Pseudomonadota</taxon>
        <taxon>Alphaproteobacteria</taxon>
        <taxon>Hyphomicrobiales</taxon>
        <taxon>Rhizobiaceae</taxon>
        <taxon>Rhizobium/Agrobacterium group</taxon>
        <taxon>Rhizobium</taxon>
    </lineage>
</organism>
<comment type="caution">
    <text evidence="2">The sequence shown here is derived from an EMBL/GenBank/DDBJ whole genome shotgun (WGS) entry which is preliminary data.</text>
</comment>
<gene>
    <name evidence="2" type="ORF">GGD55_005316</name>
</gene>
<dbReference type="AlphaFoldDB" id="A0A7W8XBA7"/>
<evidence type="ECO:0008006" key="4">
    <source>
        <dbReference type="Google" id="ProtNLM"/>
    </source>
</evidence>
<evidence type="ECO:0000256" key="1">
    <source>
        <dbReference type="SAM" id="SignalP"/>
    </source>
</evidence>
<proteinExistence type="predicted"/>
<accession>A0A7W8XBA7</accession>
<keyword evidence="1" id="KW-0732">Signal</keyword>